<proteinExistence type="predicted"/>
<sequence>MAGGVRVGSETSARISPFAVLGEAKLLEAVEPRSGRVWRDPEAGIGSGMEEKGSQKRGLVKRAAGATGYHTANLGLLQGPPQLANRVTAIVFNSTLWDTREHGTEGAAQGAAHEGQTRSQDFAAD</sequence>
<feature type="region of interest" description="Disordered" evidence="1">
    <location>
        <begin position="38"/>
        <end position="57"/>
    </location>
</feature>
<dbReference type="EMBL" id="AXCR01000012">
    <property type="protein sequence ID" value="KJR80725.1"/>
    <property type="molecule type" value="Genomic_DNA"/>
</dbReference>
<reference evidence="2 3" key="1">
    <citation type="journal article" date="2014" name="BMC Genomics">
        <title>Comparative genomics of the major fungal agents of human and animal Sporotrichosis: Sporothrix schenckii and Sporothrix brasiliensis.</title>
        <authorList>
            <person name="Teixeira M.M."/>
            <person name="de Almeida L.G."/>
            <person name="Kubitschek-Barreira P."/>
            <person name="Alves F.L."/>
            <person name="Kioshima E.S."/>
            <person name="Abadio A.K."/>
            <person name="Fernandes L."/>
            <person name="Derengowski L.S."/>
            <person name="Ferreira K.S."/>
            <person name="Souza R.C."/>
            <person name="Ruiz J.C."/>
            <person name="de Andrade N.C."/>
            <person name="Paes H.C."/>
            <person name="Nicola A.M."/>
            <person name="Albuquerque P."/>
            <person name="Gerber A.L."/>
            <person name="Martins V.P."/>
            <person name="Peconick L.D."/>
            <person name="Neto A.V."/>
            <person name="Chaucanez C.B."/>
            <person name="Silva P.A."/>
            <person name="Cunha O.L."/>
            <person name="de Oliveira F.F."/>
            <person name="dos Santos T.C."/>
            <person name="Barros A.L."/>
            <person name="Soares M.A."/>
            <person name="de Oliveira L.M."/>
            <person name="Marini M.M."/>
            <person name="Villalobos-Duno H."/>
            <person name="Cunha M.M."/>
            <person name="de Hoog S."/>
            <person name="da Silveira J.F."/>
            <person name="Henrissat B."/>
            <person name="Nino-Vega G.A."/>
            <person name="Cisalpino P.S."/>
            <person name="Mora-Montes H.M."/>
            <person name="Almeida S.R."/>
            <person name="Stajich J.E."/>
            <person name="Lopes-Bezerra L.M."/>
            <person name="Vasconcelos A.T."/>
            <person name="Felipe M.S."/>
        </authorList>
    </citation>
    <scope>NUCLEOTIDE SEQUENCE [LARGE SCALE GENOMIC DNA]</scope>
    <source>
        <strain evidence="2 3">1099-18</strain>
    </source>
</reference>
<name>A0A0F2LW51_SPOSC</name>
<dbReference type="VEuPathDB" id="FungiDB:SPSK_05651"/>
<evidence type="ECO:0000256" key="1">
    <source>
        <dbReference type="SAM" id="MobiDB-lite"/>
    </source>
</evidence>
<comment type="caution">
    <text evidence="2">The sequence shown here is derived from an EMBL/GenBank/DDBJ whole genome shotgun (WGS) entry which is preliminary data.</text>
</comment>
<accession>A0A0F2LW51</accession>
<feature type="region of interest" description="Disordered" evidence="1">
    <location>
        <begin position="101"/>
        <end position="125"/>
    </location>
</feature>
<reference evidence="2 3" key="2">
    <citation type="journal article" date="2015" name="Eukaryot. Cell">
        <title>Asexual propagation of a virulent clone complex in a human and feline outbreak of sporotrichosis.</title>
        <authorList>
            <person name="Teixeira Mde M."/>
            <person name="Rodrigues A.M."/>
            <person name="Tsui C.K."/>
            <person name="de Almeida L.G."/>
            <person name="Van Diepeningen A.D."/>
            <person name="van den Ende B.G."/>
            <person name="Fernandes G.F."/>
            <person name="Kano R."/>
            <person name="Hamelin R.C."/>
            <person name="Lopes-Bezerra L.M."/>
            <person name="Vasconcelos A.T."/>
            <person name="de Hoog S."/>
            <person name="de Camargo Z.P."/>
            <person name="Felipe M.S."/>
        </authorList>
    </citation>
    <scope>NUCLEOTIDE SEQUENCE [LARGE SCALE GENOMIC DNA]</scope>
    <source>
        <strain evidence="2 3">1099-18</strain>
    </source>
</reference>
<gene>
    <name evidence="2" type="ORF">SPSK_05651</name>
</gene>
<evidence type="ECO:0000313" key="2">
    <source>
        <dbReference type="EMBL" id="KJR80725.1"/>
    </source>
</evidence>
<dbReference type="RefSeq" id="XP_016583401.1">
    <property type="nucleotide sequence ID" value="XM_016732393.1"/>
</dbReference>
<protein>
    <submittedName>
        <fullName evidence="2">Uncharacterized protein</fullName>
    </submittedName>
</protein>
<feature type="compositionally biased region" description="Low complexity" evidence="1">
    <location>
        <begin position="105"/>
        <end position="114"/>
    </location>
</feature>
<dbReference type="AlphaFoldDB" id="A0A0F2LW51"/>
<organism evidence="2 3">
    <name type="scientific">Sporothrix schenckii 1099-18</name>
    <dbReference type="NCBI Taxonomy" id="1397361"/>
    <lineage>
        <taxon>Eukaryota</taxon>
        <taxon>Fungi</taxon>
        <taxon>Dikarya</taxon>
        <taxon>Ascomycota</taxon>
        <taxon>Pezizomycotina</taxon>
        <taxon>Sordariomycetes</taxon>
        <taxon>Sordariomycetidae</taxon>
        <taxon>Ophiostomatales</taxon>
        <taxon>Ophiostomataceae</taxon>
        <taxon>Sporothrix</taxon>
    </lineage>
</organism>
<dbReference type="GeneID" id="27667670"/>
<dbReference type="Proteomes" id="UP000033710">
    <property type="component" value="Unassembled WGS sequence"/>
</dbReference>
<evidence type="ECO:0000313" key="3">
    <source>
        <dbReference type="Proteomes" id="UP000033710"/>
    </source>
</evidence>
<dbReference type="KEGG" id="ssck:SPSK_05651"/>